<dbReference type="EMBL" id="CAPB01000009">
    <property type="protein sequence ID" value="CCO93311.1"/>
    <property type="molecule type" value="Genomic_DNA"/>
</dbReference>
<name>A0A831A1J7_ERWAM</name>
<reference evidence="1 2" key="2">
    <citation type="submission" date="2013-04" db="EMBL/GenBank/DDBJ databases">
        <title>Comparative genomics of 12 strains of Erwinia amylovora identifies a pan-genome with a large conserved core and provides insights into host specificity.</title>
        <authorList>
            <person name="Mann R.A."/>
            <person name="Smits T.H.M."/>
            <person name="Buehlmann A."/>
            <person name="Blom J."/>
            <person name="Goesmann A."/>
            <person name="Frey J.E."/>
            <person name="Plummer K.M."/>
            <person name="Beer S.V."/>
            <person name="Luck J."/>
            <person name="Duffy B."/>
            <person name="Rodoni B."/>
        </authorList>
    </citation>
    <scope>NUCLEOTIDE SEQUENCE [LARGE SCALE GENOMIC DNA]</scope>
    <source>
        <strain evidence="2">CFBP 1232</strain>
    </source>
</reference>
<sequence length="47" mass="5242">MPYKLLSVCFSMTILPGPDRNSWLAAVLSVGKNLPRQLIDATFFINC</sequence>
<dbReference type="Proteomes" id="UP000013111">
    <property type="component" value="Unassembled WGS sequence"/>
</dbReference>
<evidence type="ECO:0000313" key="2">
    <source>
        <dbReference type="Proteomes" id="UP000013111"/>
    </source>
</evidence>
<comment type="caution">
    <text evidence="1">The sequence shown here is derived from an EMBL/GenBank/DDBJ whole genome shotgun (WGS) entry which is preliminary data.</text>
</comment>
<protein>
    <submittedName>
        <fullName evidence="1">Uncharacterized protein</fullName>
    </submittedName>
</protein>
<reference evidence="1 2" key="1">
    <citation type="submission" date="2012-11" db="EMBL/GenBank/DDBJ databases">
        <authorList>
            <person name="Linke B."/>
        </authorList>
    </citation>
    <scope>NUCLEOTIDE SEQUENCE [LARGE SCALE GENOMIC DNA]</scope>
    <source>
        <strain evidence="2">CFBP 1232</strain>
    </source>
</reference>
<accession>A0A831A1J7</accession>
<organism evidence="1 2">
    <name type="scientific">Erwinia amylovora NBRC 12687 = CFBP 1232</name>
    <dbReference type="NCBI Taxonomy" id="1219359"/>
    <lineage>
        <taxon>Bacteria</taxon>
        <taxon>Pseudomonadati</taxon>
        <taxon>Pseudomonadota</taxon>
        <taxon>Gammaproteobacteria</taxon>
        <taxon>Enterobacterales</taxon>
        <taxon>Erwiniaceae</taxon>
        <taxon>Erwinia</taxon>
    </lineage>
</organism>
<gene>
    <name evidence="1" type="ORF">BN437_1370</name>
</gene>
<proteinExistence type="predicted"/>
<dbReference type="AlphaFoldDB" id="A0A831A1J7"/>
<evidence type="ECO:0000313" key="1">
    <source>
        <dbReference type="EMBL" id="CCO93311.1"/>
    </source>
</evidence>